<feature type="domain" description="DNA polymerase III beta sliding clamp C-terminal" evidence="10">
    <location>
        <begin position="273"/>
        <end position="396"/>
    </location>
</feature>
<evidence type="ECO:0000256" key="8">
    <source>
        <dbReference type="ARBA" id="ARBA00023125"/>
    </source>
</evidence>
<dbReference type="Pfam" id="PF02768">
    <property type="entry name" value="DNA_pol3_beta_3"/>
    <property type="match status" value="1"/>
</dbReference>
<protein>
    <submittedName>
        <fullName evidence="11">Putative DNA polymerase III, beta subunit</fullName>
    </submittedName>
</protein>
<reference evidence="11 12" key="1">
    <citation type="journal article" date="2013" name="ISME J.">
        <title>A metabolic model for members of the genus Tetrasphaera involved in enhanced biological phosphorus removal.</title>
        <authorList>
            <person name="Kristiansen R."/>
            <person name="Nguyen H.T.T."/>
            <person name="Saunders A.M."/>
            <person name="Nielsen J.L."/>
            <person name="Wimmer R."/>
            <person name="Le V.Q."/>
            <person name="McIlroy S.J."/>
            <person name="Petrovski S."/>
            <person name="Seviour R.J."/>
            <person name="Calteau A."/>
            <person name="Nielsen K.L."/>
            <person name="Nielsen P.H."/>
        </authorList>
    </citation>
    <scope>NUCLEOTIDE SEQUENCE [LARGE SCALE GENOMIC DNA]</scope>
    <source>
        <strain evidence="11 12">Ben110</strain>
    </source>
</reference>
<evidence type="ECO:0000313" key="12">
    <source>
        <dbReference type="Proteomes" id="UP000035763"/>
    </source>
</evidence>
<comment type="subcellular location">
    <subcellularLocation>
        <location evidence="1">Cytoplasm</location>
    </subcellularLocation>
</comment>
<evidence type="ECO:0000313" key="11">
    <source>
        <dbReference type="EMBL" id="CCH73496.1"/>
    </source>
</evidence>
<keyword evidence="5" id="KW-0548">Nucleotidyltransferase</keyword>
<dbReference type="GO" id="GO:0006271">
    <property type="term" value="P:DNA strand elongation involved in DNA replication"/>
    <property type="evidence" value="ECO:0007669"/>
    <property type="project" value="TreeGrafter"/>
</dbReference>
<sequence>MTTTATRRPATDEKIPSTGALTTGYRGLAEALKTLALPAAGRKPLPVFSRILATVRADEIELTTFDTAATVTLPATGTSPGQLLLDHPSLTKVLAAAVKGSRKATVDQLDVTIDTPDHTPVVHVAGYSIPLDDTVTVDAFPALPATTAPTHVVDREALSVLVDRVTVAADRGDTLPILTGINATLDKGAMTLTATDRYRLASGTIPANGTTTEKVLIPAATLAKLLPRLTSAQARLGVDVIAGTTWLTLADDTATVRIRTLDGEYPKVSSILEQTPTRTVTLARDQLLQAATRAASLSAAVKAGKSPVTITVTSDAVTIAPATDGDRAKVTAPPLPATTGGETGHWTTGANPAYLLDAITTLTADEVTLHLTAPDRPMILTDAGDADYRHVLMPVRLTS</sequence>
<dbReference type="Proteomes" id="UP000035763">
    <property type="component" value="Unassembled WGS sequence"/>
</dbReference>
<evidence type="ECO:0000256" key="6">
    <source>
        <dbReference type="ARBA" id="ARBA00022705"/>
    </source>
</evidence>
<dbReference type="EMBL" id="CAJA01000205">
    <property type="protein sequence ID" value="CCH73496.1"/>
    <property type="molecule type" value="Genomic_DNA"/>
</dbReference>
<dbReference type="PANTHER" id="PTHR30478:SF0">
    <property type="entry name" value="BETA SLIDING CLAMP"/>
    <property type="match status" value="1"/>
</dbReference>
<dbReference type="AlphaFoldDB" id="W6JXP2"/>
<dbReference type="RefSeq" id="WP_048699123.1">
    <property type="nucleotide sequence ID" value="NZ_HG764815.1"/>
</dbReference>
<dbReference type="GO" id="GO:0003887">
    <property type="term" value="F:DNA-directed DNA polymerase activity"/>
    <property type="evidence" value="ECO:0007669"/>
    <property type="project" value="UniProtKB-KW"/>
</dbReference>
<accession>W6JXP2</accession>
<keyword evidence="3" id="KW-0963">Cytoplasm</keyword>
<dbReference type="CDD" id="cd00140">
    <property type="entry name" value="beta_clamp"/>
    <property type="match status" value="1"/>
</dbReference>
<evidence type="ECO:0000256" key="1">
    <source>
        <dbReference type="ARBA" id="ARBA00004496"/>
    </source>
</evidence>
<dbReference type="GO" id="GO:0008408">
    <property type="term" value="F:3'-5' exonuclease activity"/>
    <property type="evidence" value="ECO:0007669"/>
    <property type="project" value="InterPro"/>
</dbReference>
<dbReference type="InterPro" id="IPR022637">
    <property type="entry name" value="DNA_polIII_beta_cen"/>
</dbReference>
<evidence type="ECO:0000256" key="2">
    <source>
        <dbReference type="ARBA" id="ARBA00010752"/>
    </source>
</evidence>
<organism evidence="11 12">
    <name type="scientific">Nostocoides australiense Ben110</name>
    <dbReference type="NCBI Taxonomy" id="1193182"/>
    <lineage>
        <taxon>Bacteria</taxon>
        <taxon>Bacillati</taxon>
        <taxon>Actinomycetota</taxon>
        <taxon>Actinomycetes</taxon>
        <taxon>Micrococcales</taxon>
        <taxon>Intrasporangiaceae</taxon>
        <taxon>Nostocoides</taxon>
    </lineage>
</organism>
<dbReference type="InterPro" id="IPR001001">
    <property type="entry name" value="DNA_polIII_beta"/>
</dbReference>
<evidence type="ECO:0000256" key="4">
    <source>
        <dbReference type="ARBA" id="ARBA00022679"/>
    </source>
</evidence>
<evidence type="ECO:0000259" key="9">
    <source>
        <dbReference type="Pfam" id="PF02767"/>
    </source>
</evidence>
<dbReference type="Gene3D" id="3.10.150.10">
    <property type="entry name" value="DNA Polymerase III, subunit A, domain 2"/>
    <property type="match status" value="3"/>
</dbReference>
<dbReference type="SUPFAM" id="SSF55979">
    <property type="entry name" value="DNA clamp"/>
    <property type="match status" value="2"/>
</dbReference>
<keyword evidence="12" id="KW-1185">Reference proteome</keyword>
<feature type="domain" description="DNA polymerase III beta sliding clamp central" evidence="9">
    <location>
        <begin position="154"/>
        <end position="267"/>
    </location>
</feature>
<evidence type="ECO:0000256" key="7">
    <source>
        <dbReference type="ARBA" id="ARBA00022932"/>
    </source>
</evidence>
<evidence type="ECO:0000259" key="10">
    <source>
        <dbReference type="Pfam" id="PF02768"/>
    </source>
</evidence>
<evidence type="ECO:0000256" key="5">
    <source>
        <dbReference type="ARBA" id="ARBA00022695"/>
    </source>
</evidence>
<proteinExistence type="inferred from homology"/>
<dbReference type="GO" id="GO:0003677">
    <property type="term" value="F:DNA binding"/>
    <property type="evidence" value="ECO:0007669"/>
    <property type="project" value="UniProtKB-KW"/>
</dbReference>
<dbReference type="PANTHER" id="PTHR30478">
    <property type="entry name" value="DNA POLYMERASE III SUBUNIT BETA"/>
    <property type="match status" value="1"/>
</dbReference>
<dbReference type="GO" id="GO:0005737">
    <property type="term" value="C:cytoplasm"/>
    <property type="evidence" value="ECO:0007669"/>
    <property type="project" value="UniProtKB-SubCell"/>
</dbReference>
<dbReference type="SMART" id="SM00480">
    <property type="entry name" value="POL3Bc"/>
    <property type="match status" value="1"/>
</dbReference>
<name>W6JXP2_9MICO</name>
<gene>
    <name evidence="11" type="ORF">BN11_2830004</name>
</gene>
<comment type="similarity">
    <text evidence="2">Belongs to the beta sliding clamp family.</text>
</comment>
<dbReference type="GO" id="GO:0009360">
    <property type="term" value="C:DNA polymerase III complex"/>
    <property type="evidence" value="ECO:0007669"/>
    <property type="project" value="InterPro"/>
</dbReference>
<keyword evidence="7" id="KW-0239">DNA-directed DNA polymerase</keyword>
<keyword evidence="8" id="KW-0238">DNA-binding</keyword>
<keyword evidence="6" id="KW-0235">DNA replication</keyword>
<dbReference type="InterPro" id="IPR022635">
    <property type="entry name" value="DNA_polIII_beta_C"/>
</dbReference>
<evidence type="ECO:0000256" key="3">
    <source>
        <dbReference type="ARBA" id="ARBA00022490"/>
    </source>
</evidence>
<keyword evidence="4" id="KW-0808">Transferase</keyword>
<dbReference type="OrthoDB" id="468978at2"/>
<comment type="caution">
    <text evidence="11">The sequence shown here is derived from an EMBL/GenBank/DDBJ whole genome shotgun (WGS) entry which is preliminary data.</text>
</comment>
<dbReference type="STRING" id="1193182.BN11_2830004"/>
<dbReference type="Pfam" id="PF02767">
    <property type="entry name" value="DNA_pol3_beta_2"/>
    <property type="match status" value="1"/>
</dbReference>
<dbReference type="InterPro" id="IPR046938">
    <property type="entry name" value="DNA_clamp_sf"/>
</dbReference>